<dbReference type="AlphaFoldDB" id="A0A6A6UIJ5"/>
<dbReference type="InterPro" id="IPR029058">
    <property type="entry name" value="AB_hydrolase_fold"/>
</dbReference>
<keyword evidence="3" id="KW-1185">Reference proteome</keyword>
<protein>
    <recommendedName>
        <fullName evidence="4">Alpha/beta-hydrolase</fullName>
    </recommendedName>
</protein>
<dbReference type="OrthoDB" id="2141514at2759"/>
<dbReference type="EMBL" id="MU004232">
    <property type="protein sequence ID" value="KAF2672019.1"/>
    <property type="molecule type" value="Genomic_DNA"/>
</dbReference>
<evidence type="ECO:0000313" key="3">
    <source>
        <dbReference type="Proteomes" id="UP000799302"/>
    </source>
</evidence>
<feature type="chain" id="PRO_5025631636" description="Alpha/beta-hydrolase" evidence="1">
    <location>
        <begin position="16"/>
        <end position="312"/>
    </location>
</feature>
<keyword evidence="1" id="KW-0732">Signal</keyword>
<evidence type="ECO:0000256" key="1">
    <source>
        <dbReference type="SAM" id="SignalP"/>
    </source>
</evidence>
<dbReference type="SUPFAM" id="SSF53474">
    <property type="entry name" value="alpha/beta-Hydrolases"/>
    <property type="match status" value="1"/>
</dbReference>
<name>A0A6A6UIJ5_9PEZI</name>
<reference evidence="2" key="1">
    <citation type="journal article" date="2020" name="Stud. Mycol.">
        <title>101 Dothideomycetes genomes: a test case for predicting lifestyles and emergence of pathogens.</title>
        <authorList>
            <person name="Haridas S."/>
            <person name="Albert R."/>
            <person name="Binder M."/>
            <person name="Bloem J."/>
            <person name="Labutti K."/>
            <person name="Salamov A."/>
            <person name="Andreopoulos B."/>
            <person name="Baker S."/>
            <person name="Barry K."/>
            <person name="Bills G."/>
            <person name="Bluhm B."/>
            <person name="Cannon C."/>
            <person name="Castanera R."/>
            <person name="Culley D."/>
            <person name="Daum C."/>
            <person name="Ezra D."/>
            <person name="Gonzalez J."/>
            <person name="Henrissat B."/>
            <person name="Kuo A."/>
            <person name="Liang C."/>
            <person name="Lipzen A."/>
            <person name="Lutzoni F."/>
            <person name="Magnuson J."/>
            <person name="Mondo S."/>
            <person name="Nolan M."/>
            <person name="Ohm R."/>
            <person name="Pangilinan J."/>
            <person name="Park H.-J."/>
            <person name="Ramirez L."/>
            <person name="Alfaro M."/>
            <person name="Sun H."/>
            <person name="Tritt A."/>
            <person name="Yoshinaga Y."/>
            <person name="Zwiers L.-H."/>
            <person name="Turgeon B."/>
            <person name="Goodwin S."/>
            <person name="Spatafora J."/>
            <person name="Crous P."/>
            <person name="Grigoriev I."/>
        </authorList>
    </citation>
    <scope>NUCLEOTIDE SEQUENCE</scope>
    <source>
        <strain evidence="2">CBS 115976</strain>
    </source>
</reference>
<dbReference type="PANTHER" id="PTHR33428">
    <property type="entry name" value="CHLOROPHYLLASE-2, CHLOROPLASTIC"/>
    <property type="match status" value="1"/>
</dbReference>
<dbReference type="Proteomes" id="UP000799302">
    <property type="component" value="Unassembled WGS sequence"/>
</dbReference>
<sequence length="312" mass="32578">MKSLLALTLTSVVLAQSPAAMGEAQTGIFGRGNATAQPNLSGGAGLPSLAQITKDMQNQREPDTTGGSGAYKASASSIASLANHTLFAPKTLPADIKLPVVLFGNGACVGDPTQFQKFLTEIASHGYFVIANGVLGAGFGSSSKNNSLPDAIEWVSKNAGTGEYAHVDKSRLAVSGQSCGGIQAYSASLDKRVTLTAIFNSGLTVEANTVLFDQLHAPIGYFLGGPTDIAYANGMRDFEKLPEKISRVVSNLPVGHMGTYYELQGGQFGKAAVAFFNWQMKGDAEAGKQFLDTATSPLVKAGWKIESKGFKS</sequence>
<feature type="signal peptide" evidence="1">
    <location>
        <begin position="1"/>
        <end position="15"/>
    </location>
</feature>
<accession>A0A6A6UIJ5</accession>
<gene>
    <name evidence="2" type="ORF">BT63DRAFT_476838</name>
</gene>
<proteinExistence type="predicted"/>
<dbReference type="PANTHER" id="PTHR33428:SF14">
    <property type="entry name" value="CARBOXYLESTERASE TYPE B DOMAIN-CONTAINING PROTEIN"/>
    <property type="match status" value="1"/>
</dbReference>
<dbReference type="Gene3D" id="3.40.50.1820">
    <property type="entry name" value="alpha/beta hydrolase"/>
    <property type="match status" value="1"/>
</dbReference>
<dbReference type="Pfam" id="PF07224">
    <property type="entry name" value="Chlorophyllase"/>
    <property type="match status" value="1"/>
</dbReference>
<evidence type="ECO:0000313" key="2">
    <source>
        <dbReference type="EMBL" id="KAF2672019.1"/>
    </source>
</evidence>
<organism evidence="2 3">
    <name type="scientific">Microthyrium microscopicum</name>
    <dbReference type="NCBI Taxonomy" id="703497"/>
    <lineage>
        <taxon>Eukaryota</taxon>
        <taxon>Fungi</taxon>
        <taxon>Dikarya</taxon>
        <taxon>Ascomycota</taxon>
        <taxon>Pezizomycotina</taxon>
        <taxon>Dothideomycetes</taxon>
        <taxon>Dothideomycetes incertae sedis</taxon>
        <taxon>Microthyriales</taxon>
        <taxon>Microthyriaceae</taxon>
        <taxon>Microthyrium</taxon>
    </lineage>
</organism>
<evidence type="ECO:0008006" key="4">
    <source>
        <dbReference type="Google" id="ProtNLM"/>
    </source>
</evidence>
<dbReference type="InterPro" id="IPR017395">
    <property type="entry name" value="Chlorophyllase-like"/>
</dbReference>